<evidence type="ECO:0000256" key="2">
    <source>
        <dbReference type="ARBA" id="ARBA00022679"/>
    </source>
</evidence>
<dbReference type="Gene3D" id="3.40.50.150">
    <property type="entry name" value="Vaccinia Virus protein VP39"/>
    <property type="match status" value="1"/>
</dbReference>
<keyword evidence="1 5" id="KW-0489">Methyltransferase</keyword>
<dbReference type="EMBL" id="QUAL01000092">
    <property type="protein sequence ID" value="RIQ27116.1"/>
    <property type="molecule type" value="Genomic_DNA"/>
</dbReference>
<keyword evidence="6" id="KW-1185">Reference proteome</keyword>
<reference evidence="5 6" key="1">
    <citation type="submission" date="2018-09" db="EMBL/GenBank/DDBJ databases">
        <title>Isolation, diversity and antifungal activity of actinobacteria from wheat.</title>
        <authorList>
            <person name="Han C."/>
        </authorList>
    </citation>
    <scope>NUCLEOTIDE SEQUENCE [LARGE SCALE GENOMIC DNA]</scope>
    <source>
        <strain evidence="5 6">NEAU-YY265</strain>
    </source>
</reference>
<feature type="domain" description="Methyltransferase" evidence="4">
    <location>
        <begin position="62"/>
        <end position="158"/>
    </location>
</feature>
<feature type="region of interest" description="Disordered" evidence="3">
    <location>
        <begin position="1"/>
        <end position="26"/>
    </location>
</feature>
<dbReference type="CDD" id="cd02440">
    <property type="entry name" value="AdoMet_MTases"/>
    <property type="match status" value="1"/>
</dbReference>
<keyword evidence="2 5" id="KW-0808">Transferase</keyword>
<protein>
    <submittedName>
        <fullName evidence="5">Class I SAM-dependent methyltransferase</fullName>
    </submittedName>
</protein>
<sequence length="289" mass="31494">MRSAHRSPTVAGMGHHDHDHDHHHDDSSLADLLDLDAVVLHEYWTGALDWVRRAAGGDGQRIVDLGAGTGTGTLLLAHRFDHAEVIAVDASAEMLHRVRAKAQDQGLADRITTVHADLDERWPVPGPVDLTWASLSLHHLADPDRVLRDVHAATRPGGLIAVAEFPVQLRFLPDGAGAALESRLLERIGRYQAERLPELGSDWAARLTAAGFALLDERTFDIDLAPAPSEAADYAALWFGRMRDRLDDLDPADAAALAGLLDGDGPGTLHRRDDFRVRGTRTVTLARRP</sequence>
<evidence type="ECO:0000256" key="3">
    <source>
        <dbReference type="SAM" id="MobiDB-lite"/>
    </source>
</evidence>
<dbReference type="SUPFAM" id="SSF53335">
    <property type="entry name" value="S-adenosyl-L-methionine-dependent methyltransferases"/>
    <property type="match status" value="1"/>
</dbReference>
<dbReference type="AlphaFoldDB" id="A0A418KST0"/>
<comment type="caution">
    <text evidence="5">The sequence shown here is derived from an EMBL/GenBank/DDBJ whole genome shotgun (WGS) entry which is preliminary data.</text>
</comment>
<evidence type="ECO:0000313" key="5">
    <source>
        <dbReference type="EMBL" id="RIQ27116.1"/>
    </source>
</evidence>
<evidence type="ECO:0000256" key="1">
    <source>
        <dbReference type="ARBA" id="ARBA00022603"/>
    </source>
</evidence>
<dbReference type="PANTHER" id="PTHR43861">
    <property type="entry name" value="TRANS-ACONITATE 2-METHYLTRANSFERASE-RELATED"/>
    <property type="match status" value="1"/>
</dbReference>
<dbReference type="Pfam" id="PF13649">
    <property type="entry name" value="Methyltransf_25"/>
    <property type="match status" value="1"/>
</dbReference>
<gene>
    <name evidence="5" type="ORF">DY240_10085</name>
</gene>
<dbReference type="GO" id="GO:0008168">
    <property type="term" value="F:methyltransferase activity"/>
    <property type="evidence" value="ECO:0007669"/>
    <property type="project" value="UniProtKB-KW"/>
</dbReference>
<dbReference type="GO" id="GO:0032259">
    <property type="term" value="P:methylation"/>
    <property type="evidence" value="ECO:0007669"/>
    <property type="project" value="UniProtKB-KW"/>
</dbReference>
<dbReference type="PANTHER" id="PTHR43861:SF1">
    <property type="entry name" value="TRANS-ACONITATE 2-METHYLTRANSFERASE"/>
    <property type="match status" value="1"/>
</dbReference>
<dbReference type="Proteomes" id="UP000284057">
    <property type="component" value="Unassembled WGS sequence"/>
</dbReference>
<accession>A0A418KST0</accession>
<evidence type="ECO:0000313" key="6">
    <source>
        <dbReference type="Proteomes" id="UP000284057"/>
    </source>
</evidence>
<dbReference type="InterPro" id="IPR029063">
    <property type="entry name" value="SAM-dependent_MTases_sf"/>
</dbReference>
<organism evidence="5 6">
    <name type="scientific">Jiangella rhizosphaerae</name>
    <dbReference type="NCBI Taxonomy" id="2293569"/>
    <lineage>
        <taxon>Bacteria</taxon>
        <taxon>Bacillati</taxon>
        <taxon>Actinomycetota</taxon>
        <taxon>Actinomycetes</taxon>
        <taxon>Jiangellales</taxon>
        <taxon>Jiangellaceae</taxon>
        <taxon>Jiangella</taxon>
    </lineage>
</organism>
<proteinExistence type="predicted"/>
<dbReference type="InterPro" id="IPR041698">
    <property type="entry name" value="Methyltransf_25"/>
</dbReference>
<name>A0A418KST0_9ACTN</name>
<feature type="compositionally biased region" description="Basic and acidic residues" evidence="3">
    <location>
        <begin position="14"/>
        <end position="26"/>
    </location>
</feature>
<evidence type="ECO:0000259" key="4">
    <source>
        <dbReference type="Pfam" id="PF13649"/>
    </source>
</evidence>